<dbReference type="Pfam" id="PF01430">
    <property type="entry name" value="HSP33"/>
    <property type="match status" value="1"/>
</dbReference>
<proteinExistence type="predicted"/>
<dbReference type="PANTHER" id="PTHR30111">
    <property type="entry name" value="33 KDA CHAPERONIN"/>
    <property type="match status" value="1"/>
</dbReference>
<dbReference type="CDD" id="cd00498">
    <property type="entry name" value="Hsp33"/>
    <property type="match status" value="1"/>
</dbReference>
<evidence type="ECO:0000256" key="3">
    <source>
        <dbReference type="ARBA" id="ARBA00023157"/>
    </source>
</evidence>
<gene>
    <name evidence="6" type="ORF">OHM77_02390</name>
</gene>
<dbReference type="GO" id="GO:0042026">
    <property type="term" value="P:protein refolding"/>
    <property type="evidence" value="ECO:0007669"/>
    <property type="project" value="TreeGrafter"/>
</dbReference>
<keyword evidence="4" id="KW-0143">Chaperone</keyword>
<sequence length="282" mass="30845">MDTVRSFLFENLDIRGALVLLGPVWREMQAGRGYAPAVRNLLGEMAAVTALVASNLKSPGRLTFHLQGHGPVRLLVMDCDEQLRMRGSARAPEDAAPASAAALLGDGKMTLTLQVGAAPQPYQSLVPLEGGSVADFFGHYLTQSEQSPSRLWLHADGAHACGLLLQKLPEADSRDPDGWNRVQHLASTLRPGELALPAETLLAQLFPDETLRLFDPRHVAYHCPRDEGKVLGMLAALGREEVERMLSEHGGIAIHDDICNHDYRFGREVLEQLFTPPSKTLH</sequence>
<dbReference type="GO" id="GO:0005737">
    <property type="term" value="C:cytoplasm"/>
    <property type="evidence" value="ECO:0007669"/>
    <property type="project" value="InterPro"/>
</dbReference>
<dbReference type="KEGG" id="npv:OHM77_02390"/>
<evidence type="ECO:0000256" key="1">
    <source>
        <dbReference type="ARBA" id="ARBA00022490"/>
    </source>
</evidence>
<reference evidence="6" key="1">
    <citation type="journal article" date="2023" name="Nat. Microbiol.">
        <title>Enrichment and characterization of a nitric oxide-reducing microbial community in a continuous bioreactor.</title>
        <authorList>
            <person name="Garrido-Amador P."/>
            <person name="Stortenbeker N."/>
            <person name="Wessels H.J.C.T."/>
            <person name="Speth D.R."/>
            <person name="Garcia-Heredia I."/>
            <person name="Kartal B."/>
        </authorList>
    </citation>
    <scope>NUCLEOTIDE SEQUENCE</scope>
    <source>
        <strain evidence="6">MAG1</strain>
    </source>
</reference>
<dbReference type="InterPro" id="IPR000397">
    <property type="entry name" value="Heat_shock_Hsp33"/>
</dbReference>
<dbReference type="InterPro" id="IPR016154">
    <property type="entry name" value="Heat_shock_Hsp33_C"/>
</dbReference>
<dbReference type="AlphaFoldDB" id="A0AA49IZ33"/>
<keyword evidence="1" id="KW-0963">Cytoplasm</keyword>
<evidence type="ECO:0000256" key="2">
    <source>
        <dbReference type="ARBA" id="ARBA00022833"/>
    </source>
</evidence>
<dbReference type="GO" id="GO:0051082">
    <property type="term" value="F:unfolded protein binding"/>
    <property type="evidence" value="ECO:0007669"/>
    <property type="project" value="InterPro"/>
</dbReference>
<dbReference type="Proteomes" id="UP001234916">
    <property type="component" value="Chromosome"/>
</dbReference>
<dbReference type="Gene3D" id="3.90.1280.10">
    <property type="entry name" value="HSP33 redox switch-like"/>
    <property type="match status" value="1"/>
</dbReference>
<dbReference type="InterPro" id="IPR023212">
    <property type="entry name" value="Hsp33_helix_hairpin_bin_dom_sf"/>
</dbReference>
<protein>
    <submittedName>
        <fullName evidence="6">Hsp33 family molecular chaperone HslO</fullName>
    </submittedName>
</protein>
<dbReference type="Gene3D" id="3.55.30.10">
    <property type="entry name" value="Hsp33 domain"/>
    <property type="match status" value="1"/>
</dbReference>
<dbReference type="Gene3D" id="1.10.287.480">
    <property type="entry name" value="helix hairpin bin"/>
    <property type="match status" value="1"/>
</dbReference>
<dbReference type="PIRSF" id="PIRSF005261">
    <property type="entry name" value="Heat_shock_Hsp33"/>
    <property type="match status" value="1"/>
</dbReference>
<dbReference type="GO" id="GO:0044183">
    <property type="term" value="F:protein folding chaperone"/>
    <property type="evidence" value="ECO:0007669"/>
    <property type="project" value="TreeGrafter"/>
</dbReference>
<keyword evidence="3" id="KW-1015">Disulfide bond</keyword>
<dbReference type="SUPFAM" id="SSF64397">
    <property type="entry name" value="Hsp33 domain"/>
    <property type="match status" value="1"/>
</dbReference>
<keyword evidence="2" id="KW-0862">Zinc</keyword>
<evidence type="ECO:0000256" key="4">
    <source>
        <dbReference type="ARBA" id="ARBA00023186"/>
    </source>
</evidence>
<name>A0AA49IZ33_9PROT</name>
<dbReference type="EMBL" id="CP107246">
    <property type="protein sequence ID" value="WIM06164.1"/>
    <property type="molecule type" value="Genomic_DNA"/>
</dbReference>
<accession>A0AA49IZ33</accession>
<evidence type="ECO:0000256" key="5">
    <source>
        <dbReference type="ARBA" id="ARBA00023284"/>
    </source>
</evidence>
<dbReference type="SUPFAM" id="SSF118352">
    <property type="entry name" value="HSP33 redox switch-like"/>
    <property type="match status" value="1"/>
</dbReference>
<keyword evidence="5" id="KW-0676">Redox-active center</keyword>
<dbReference type="PANTHER" id="PTHR30111:SF1">
    <property type="entry name" value="33 KDA CHAPERONIN"/>
    <property type="match status" value="1"/>
</dbReference>
<dbReference type="InterPro" id="IPR016153">
    <property type="entry name" value="Heat_shock_Hsp33_N"/>
</dbReference>
<evidence type="ECO:0000313" key="6">
    <source>
        <dbReference type="EMBL" id="WIM06164.1"/>
    </source>
</evidence>
<organism evidence="6">
    <name type="scientific">Candidatus Nitricoxidivorans perseverans</name>
    <dbReference type="NCBI Taxonomy" id="2975601"/>
    <lineage>
        <taxon>Bacteria</taxon>
        <taxon>Pseudomonadati</taxon>
        <taxon>Pseudomonadota</taxon>
        <taxon>Betaproteobacteria</taxon>
        <taxon>Nitrosomonadales</taxon>
        <taxon>Sterolibacteriaceae</taxon>
        <taxon>Candidatus Nitricoxidivorans</taxon>
    </lineage>
</organism>